<sequence length="193" mass="22060">MKTVGIVLAGGLSRRFGSPKAFARMGNKYFYEYATAALAPHCDQIVIVTRPEHVEHFSNELHVITDDDRFTGLGPLAGIYSVMNIIAAKRYVILPCDMPYIEASVIEGLMPYRQEDVIAVKTSDTHHPLVSVWHWRVKEKLQQSLEQRRLSVMKFLKEVDILWVDGDGLTKHANKIFKNINYETDLERGEENE</sequence>
<evidence type="ECO:0000256" key="7">
    <source>
        <dbReference type="ARBA" id="ARBA00023150"/>
    </source>
</evidence>
<evidence type="ECO:0000256" key="8">
    <source>
        <dbReference type="HAMAP-Rule" id="MF_00316"/>
    </source>
</evidence>
<feature type="domain" description="MobA-like NTP transferase" evidence="9">
    <location>
        <begin position="5"/>
        <end position="153"/>
    </location>
</feature>
<dbReference type="GO" id="GO:0046872">
    <property type="term" value="F:metal ion binding"/>
    <property type="evidence" value="ECO:0007669"/>
    <property type="project" value="UniProtKB-KW"/>
</dbReference>
<accession>A0A1D8JJS4</accession>
<keyword evidence="3 8" id="KW-0479">Metal-binding</keyword>
<feature type="binding site" evidence="8">
    <location>
        <position position="66"/>
    </location>
    <ligand>
        <name>GTP</name>
        <dbReference type="ChEBI" id="CHEBI:37565"/>
    </ligand>
</feature>
<feature type="binding site" evidence="8">
    <location>
        <begin position="8"/>
        <end position="10"/>
    </location>
    <ligand>
        <name>GTP</name>
        <dbReference type="ChEBI" id="CHEBI:37565"/>
    </ligand>
</feature>
<evidence type="ECO:0000256" key="5">
    <source>
        <dbReference type="ARBA" id="ARBA00022842"/>
    </source>
</evidence>
<dbReference type="SUPFAM" id="SSF53448">
    <property type="entry name" value="Nucleotide-diphospho-sugar transferases"/>
    <property type="match status" value="1"/>
</dbReference>
<feature type="binding site" evidence="8">
    <location>
        <position position="97"/>
    </location>
    <ligand>
        <name>GTP</name>
        <dbReference type="ChEBI" id="CHEBI:37565"/>
    </ligand>
</feature>
<dbReference type="Gene3D" id="3.90.550.10">
    <property type="entry name" value="Spore Coat Polysaccharide Biosynthesis Protein SpsA, Chain A"/>
    <property type="match status" value="1"/>
</dbReference>
<comment type="function">
    <text evidence="8">Transfers a GMP moiety from GTP to Mo-molybdopterin (Mo-MPT) cofactor (Moco or molybdenum cofactor) to form Mo-molybdopterin guanine dinucleotide (Mo-MGD) cofactor.</text>
</comment>
<dbReference type="InterPro" id="IPR013482">
    <property type="entry name" value="Molybde_CF_guanTrfase"/>
</dbReference>
<dbReference type="InterPro" id="IPR025877">
    <property type="entry name" value="MobA-like_NTP_Trfase"/>
</dbReference>
<comment type="cofactor">
    <cofactor evidence="8">
        <name>Mg(2+)</name>
        <dbReference type="ChEBI" id="CHEBI:18420"/>
    </cofactor>
</comment>
<keyword evidence="2 8" id="KW-0808">Transferase</keyword>
<dbReference type="InterPro" id="IPR029044">
    <property type="entry name" value="Nucleotide-diphossugar_trans"/>
</dbReference>
<dbReference type="AlphaFoldDB" id="A0A1D8JJS4"/>
<evidence type="ECO:0000256" key="4">
    <source>
        <dbReference type="ARBA" id="ARBA00022741"/>
    </source>
</evidence>
<dbReference type="GO" id="GO:0006777">
    <property type="term" value="P:Mo-molybdopterin cofactor biosynthetic process"/>
    <property type="evidence" value="ECO:0007669"/>
    <property type="project" value="UniProtKB-KW"/>
</dbReference>
<dbReference type="PANTHER" id="PTHR19136">
    <property type="entry name" value="MOLYBDENUM COFACTOR GUANYLYLTRANSFERASE"/>
    <property type="match status" value="1"/>
</dbReference>
<keyword evidence="11" id="KW-1185">Reference proteome</keyword>
<dbReference type="GO" id="GO:0005525">
    <property type="term" value="F:GTP binding"/>
    <property type="evidence" value="ECO:0007669"/>
    <property type="project" value="UniProtKB-UniRule"/>
</dbReference>
<dbReference type="RefSeq" id="WP_075529118.1">
    <property type="nucleotide sequence ID" value="NZ_CP017560.1"/>
</dbReference>
<feature type="binding site" evidence="8">
    <location>
        <position position="20"/>
    </location>
    <ligand>
        <name>GTP</name>
        <dbReference type="ChEBI" id="CHEBI:37565"/>
    </ligand>
</feature>
<proteinExistence type="inferred from homology"/>
<dbReference type="GO" id="GO:0005737">
    <property type="term" value="C:cytoplasm"/>
    <property type="evidence" value="ECO:0007669"/>
    <property type="project" value="UniProtKB-SubCell"/>
</dbReference>
<dbReference type="HAMAP" id="MF_00316">
    <property type="entry name" value="MobA"/>
    <property type="match status" value="1"/>
</dbReference>
<keyword evidence="7 8" id="KW-0501">Molybdenum cofactor biosynthesis</keyword>
<dbReference type="Proteomes" id="UP000185746">
    <property type="component" value="Chromosome"/>
</dbReference>
<comment type="caution">
    <text evidence="8">Lacks conserved residue(s) required for the propagation of feature annotation.</text>
</comment>
<evidence type="ECO:0000259" key="9">
    <source>
        <dbReference type="Pfam" id="PF12804"/>
    </source>
</evidence>
<protein>
    <recommendedName>
        <fullName evidence="8">Probable molybdenum cofactor guanylyltransferase</fullName>
        <shortName evidence="8">MoCo guanylyltransferase</shortName>
        <ecNumber evidence="8">2.7.7.77</ecNumber>
    </recommendedName>
    <alternativeName>
        <fullName evidence="8">GTP:molybdopterin guanylyltransferase</fullName>
    </alternativeName>
    <alternativeName>
        <fullName evidence="8">Mo-MPT guanylyltransferase</fullName>
    </alternativeName>
    <alternativeName>
        <fullName evidence="8">Molybdopterin guanylyltransferase</fullName>
    </alternativeName>
    <alternativeName>
        <fullName evidence="8">Molybdopterin-guanine dinucleotide synthase</fullName>
        <shortName evidence="8">MGD synthase</shortName>
    </alternativeName>
</protein>
<keyword evidence="5 8" id="KW-0460">Magnesium</keyword>
<comment type="subcellular location">
    <subcellularLocation>
        <location evidence="8">Cytoplasm</location>
    </subcellularLocation>
</comment>
<evidence type="ECO:0000256" key="2">
    <source>
        <dbReference type="ARBA" id="ARBA00022679"/>
    </source>
</evidence>
<dbReference type="EMBL" id="CP017560">
    <property type="protein sequence ID" value="AOV08954.1"/>
    <property type="molecule type" value="Genomic_DNA"/>
</dbReference>
<comment type="domain">
    <text evidence="8">The N-terminal domain determines nucleotide recognition and specific binding, while the C-terminal domain determines the specific binding to the target protein.</text>
</comment>
<evidence type="ECO:0000313" key="11">
    <source>
        <dbReference type="Proteomes" id="UP000185746"/>
    </source>
</evidence>
<evidence type="ECO:0000256" key="1">
    <source>
        <dbReference type="ARBA" id="ARBA00022490"/>
    </source>
</evidence>
<reference evidence="10 11" key="1">
    <citation type="submission" date="2016-09" db="EMBL/GenBank/DDBJ databases">
        <title>Complete genome sequence of the Lysinibacillus sphaericus LMG 22257, a specie of Bacillus with ureolytic activity that can effectively biodeposit calcium carbonate.</title>
        <authorList>
            <person name="Yan W."/>
        </authorList>
    </citation>
    <scope>NUCLEOTIDE SEQUENCE [LARGE SCALE GENOMIC DNA]</scope>
    <source>
        <strain evidence="10 11">LMG 22257</strain>
    </source>
</reference>
<dbReference type="KEGG" id="surl:BI350_16290"/>
<evidence type="ECO:0000256" key="6">
    <source>
        <dbReference type="ARBA" id="ARBA00023134"/>
    </source>
</evidence>
<name>A0A1D8JJS4_9BACL</name>
<keyword evidence="1 8" id="KW-0963">Cytoplasm</keyword>
<dbReference type="EC" id="2.7.7.77" evidence="8"/>
<comment type="similarity">
    <text evidence="8">Belongs to the MobA family.</text>
</comment>
<evidence type="ECO:0000256" key="3">
    <source>
        <dbReference type="ARBA" id="ARBA00022723"/>
    </source>
</evidence>
<organism evidence="10 11">
    <name type="scientific">Sporosarcina ureilytica</name>
    <dbReference type="NCBI Taxonomy" id="298596"/>
    <lineage>
        <taxon>Bacteria</taxon>
        <taxon>Bacillati</taxon>
        <taxon>Bacillota</taxon>
        <taxon>Bacilli</taxon>
        <taxon>Bacillales</taxon>
        <taxon>Caryophanaceae</taxon>
        <taxon>Sporosarcina</taxon>
    </lineage>
</organism>
<keyword evidence="4 8" id="KW-0547">Nucleotide-binding</keyword>
<keyword evidence="6 8" id="KW-0342">GTP-binding</keyword>
<evidence type="ECO:0000313" key="10">
    <source>
        <dbReference type="EMBL" id="AOV08954.1"/>
    </source>
</evidence>
<gene>
    <name evidence="8" type="primary">mobA</name>
    <name evidence="10" type="ORF">BI350_16290</name>
</gene>
<dbReference type="GO" id="GO:0061603">
    <property type="term" value="F:molybdenum cofactor guanylyltransferase activity"/>
    <property type="evidence" value="ECO:0007669"/>
    <property type="project" value="UniProtKB-EC"/>
</dbReference>
<comment type="catalytic activity">
    <reaction evidence="8">
        <text>Mo-molybdopterin + GTP + H(+) = Mo-molybdopterin guanine dinucleotide + diphosphate</text>
        <dbReference type="Rhea" id="RHEA:34243"/>
        <dbReference type="ChEBI" id="CHEBI:15378"/>
        <dbReference type="ChEBI" id="CHEBI:33019"/>
        <dbReference type="ChEBI" id="CHEBI:37565"/>
        <dbReference type="ChEBI" id="CHEBI:71302"/>
        <dbReference type="ChEBI" id="CHEBI:71310"/>
        <dbReference type="EC" id="2.7.7.77"/>
    </reaction>
</comment>
<dbReference type="PANTHER" id="PTHR19136:SF81">
    <property type="entry name" value="MOLYBDENUM COFACTOR GUANYLYLTRANSFERASE"/>
    <property type="match status" value="1"/>
</dbReference>
<dbReference type="Pfam" id="PF12804">
    <property type="entry name" value="NTP_transf_3"/>
    <property type="match status" value="1"/>
</dbReference>
<dbReference type="CDD" id="cd02503">
    <property type="entry name" value="MobA"/>
    <property type="match status" value="1"/>
</dbReference>
<feature type="binding site" evidence="8">
    <location>
        <position position="97"/>
    </location>
    <ligand>
        <name>Mg(2+)</name>
        <dbReference type="ChEBI" id="CHEBI:18420"/>
    </ligand>
</feature>